<evidence type="ECO:0000256" key="4">
    <source>
        <dbReference type="ARBA" id="ARBA00021370"/>
    </source>
</evidence>
<dbReference type="InterPro" id="IPR041975">
    <property type="entry name" value="KOW_Spt5_2"/>
</dbReference>
<evidence type="ECO:0000256" key="10">
    <source>
        <dbReference type="ARBA" id="ARBA00023163"/>
    </source>
</evidence>
<dbReference type="GO" id="GO:0003729">
    <property type="term" value="F:mRNA binding"/>
    <property type="evidence" value="ECO:0007669"/>
    <property type="project" value="TreeGrafter"/>
</dbReference>
<protein>
    <recommendedName>
        <fullName evidence="3">Transcription elongation factor SPT5</fullName>
    </recommendedName>
    <alternativeName>
        <fullName evidence="12">DRB sensitivity-inducing factor large subunit</fullName>
    </alternativeName>
    <alternativeName>
        <fullName evidence="4">Transcription elongation factor spt5</fullName>
    </alternativeName>
</protein>
<keyword evidence="11" id="KW-0539">Nucleus</keyword>
<dbReference type="SMART" id="SM00738">
    <property type="entry name" value="NGN"/>
    <property type="match status" value="1"/>
</dbReference>
<gene>
    <name evidence="17" type="ORF">BOX15_Mlig011764g1</name>
</gene>
<dbReference type="InterPro" id="IPR006645">
    <property type="entry name" value="NGN-like_dom"/>
</dbReference>
<dbReference type="CDD" id="cd06085">
    <property type="entry name" value="KOW_Spt5_5"/>
    <property type="match status" value="1"/>
</dbReference>
<dbReference type="Pfam" id="PF23290">
    <property type="entry name" value="KOW5_SPT5"/>
    <property type="match status" value="1"/>
</dbReference>
<dbReference type="GO" id="GO:0032044">
    <property type="term" value="C:DSIF complex"/>
    <property type="evidence" value="ECO:0007669"/>
    <property type="project" value="TreeGrafter"/>
</dbReference>
<dbReference type="InterPro" id="IPR041978">
    <property type="entry name" value="KOW_Spt5_5"/>
</dbReference>
<dbReference type="EMBL" id="NIVC01000440">
    <property type="protein sequence ID" value="PAA82972.1"/>
    <property type="molecule type" value="Genomic_DNA"/>
</dbReference>
<dbReference type="InterPro" id="IPR057934">
    <property type="entry name" value="KOW_Spt5_7"/>
</dbReference>
<dbReference type="PIRSF" id="PIRSF036945">
    <property type="entry name" value="Spt5"/>
    <property type="match status" value="1"/>
</dbReference>
<dbReference type="Pfam" id="PF03439">
    <property type="entry name" value="Spt5-NGN"/>
    <property type="match status" value="1"/>
</dbReference>
<dbReference type="InterPro" id="IPR024945">
    <property type="entry name" value="Spt5_C_dom"/>
</dbReference>
<evidence type="ECO:0000256" key="3">
    <source>
        <dbReference type="ARBA" id="ARBA00020181"/>
    </source>
</evidence>
<dbReference type="Gene3D" id="3.30.70.940">
    <property type="entry name" value="NusG, N-terminal domain"/>
    <property type="match status" value="1"/>
</dbReference>
<dbReference type="Pfam" id="PF23287">
    <property type="entry name" value="KOW7_SPT5"/>
    <property type="match status" value="1"/>
</dbReference>
<dbReference type="InterPro" id="IPR008991">
    <property type="entry name" value="Translation_prot_SH3-like_sf"/>
</dbReference>
<accession>A0A267GCK1</accession>
<dbReference type="Pfam" id="PF23284">
    <property type="entry name" value="KOW2_Spt5"/>
    <property type="match status" value="1"/>
</dbReference>
<comment type="subcellular location">
    <subcellularLocation>
        <location evidence="1">Nucleus</location>
    </subcellularLocation>
</comment>
<comment type="caution">
    <text evidence="17">The sequence shown here is derived from an EMBL/GenBank/DDBJ whole genome shotgun (WGS) entry which is preliminary data.</text>
</comment>
<feature type="region of interest" description="Disordered" evidence="13">
    <location>
        <begin position="1"/>
        <end position="110"/>
    </location>
</feature>
<dbReference type="CDD" id="cd06081">
    <property type="entry name" value="KOW_Spt5_1"/>
    <property type="match status" value="1"/>
</dbReference>
<feature type="domain" description="KOW" evidence="15">
    <location>
        <begin position="279"/>
        <end position="306"/>
    </location>
</feature>
<dbReference type="InterPro" id="IPR014722">
    <property type="entry name" value="Rib_uL2_dom2"/>
</dbReference>
<dbReference type="InterPro" id="IPR022581">
    <property type="entry name" value="Spt5_N"/>
</dbReference>
<dbReference type="InterPro" id="IPR039385">
    <property type="entry name" value="NGN_Euk"/>
</dbReference>
<evidence type="ECO:0000256" key="8">
    <source>
        <dbReference type="ARBA" id="ARBA00023015"/>
    </source>
</evidence>
<reference evidence="17 18" key="1">
    <citation type="submission" date="2017-06" db="EMBL/GenBank/DDBJ databases">
        <title>A platform for efficient transgenesis in Macrostomum lignano, a flatworm model organism for stem cell research.</title>
        <authorList>
            <person name="Berezikov E."/>
        </authorList>
    </citation>
    <scope>NUCLEOTIDE SEQUENCE [LARGE SCALE GENOMIC DNA]</scope>
    <source>
        <strain evidence="17">DV1</strain>
        <tissue evidence="17">Whole organism</tissue>
    </source>
</reference>
<dbReference type="CDD" id="cd06084">
    <property type="entry name" value="KOW_Spt5_4"/>
    <property type="match status" value="1"/>
</dbReference>
<name>A0A267GCK1_9PLAT</name>
<dbReference type="Pfam" id="PF23291">
    <property type="entry name" value="KOW4_SPT5"/>
    <property type="match status" value="1"/>
</dbReference>
<dbReference type="InterPro" id="IPR041980">
    <property type="entry name" value="KOW_Spt5_6_metazoa"/>
</dbReference>
<dbReference type="Gene3D" id="2.30.30.30">
    <property type="match status" value="3"/>
</dbReference>
<evidence type="ECO:0000256" key="6">
    <source>
        <dbReference type="ARBA" id="ARBA00022553"/>
    </source>
</evidence>
<feature type="compositionally biased region" description="Low complexity" evidence="13">
    <location>
        <begin position="903"/>
        <end position="918"/>
    </location>
</feature>
<feature type="domain" description="KOW" evidence="15">
    <location>
        <begin position="612"/>
        <end position="639"/>
    </location>
</feature>
<evidence type="ECO:0000313" key="18">
    <source>
        <dbReference type="Proteomes" id="UP000215902"/>
    </source>
</evidence>
<feature type="domain" description="KOW" evidence="15">
    <location>
        <begin position="1001"/>
        <end position="1028"/>
    </location>
</feature>
<feature type="compositionally biased region" description="Acidic residues" evidence="13">
    <location>
        <begin position="82"/>
        <end position="103"/>
    </location>
</feature>
<keyword evidence="6" id="KW-0597">Phosphoprotein</keyword>
<feature type="domain" description="KOW" evidence="15">
    <location>
        <begin position="490"/>
        <end position="517"/>
    </location>
</feature>
<feature type="domain" description="NusG-like N-terminal" evidence="14">
    <location>
        <begin position="183"/>
        <end position="274"/>
    </location>
</feature>
<dbReference type="CDD" id="cd09888">
    <property type="entry name" value="NGN_Euk"/>
    <property type="match status" value="1"/>
</dbReference>
<dbReference type="Pfam" id="PF12815">
    <property type="entry name" value="CTD"/>
    <property type="match status" value="1"/>
</dbReference>
<feature type="domain" description="KOW" evidence="15">
    <location>
        <begin position="733"/>
        <end position="760"/>
    </location>
</feature>
<dbReference type="PANTHER" id="PTHR11125:SF7">
    <property type="entry name" value="TRANSCRIPTION ELONGATION FACTOR SPT5"/>
    <property type="match status" value="1"/>
</dbReference>
<keyword evidence="18" id="KW-1185">Reference proteome</keyword>
<dbReference type="InterPro" id="IPR036735">
    <property type="entry name" value="NGN_dom_sf"/>
</dbReference>
<dbReference type="GO" id="GO:0006357">
    <property type="term" value="P:regulation of transcription by RNA polymerase II"/>
    <property type="evidence" value="ECO:0007669"/>
    <property type="project" value="InterPro"/>
</dbReference>
<keyword evidence="9" id="KW-0010">Activator</keyword>
<dbReference type="Pfam" id="PF23037">
    <property type="entry name" value="KOWx_SPT5"/>
    <property type="match status" value="1"/>
</dbReference>
<evidence type="ECO:0000259" key="15">
    <source>
        <dbReference type="SMART" id="SM00739"/>
    </source>
</evidence>
<dbReference type="InterPro" id="IPR039659">
    <property type="entry name" value="SPT5"/>
</dbReference>
<dbReference type="GO" id="GO:0006368">
    <property type="term" value="P:transcription elongation by RNA polymerase II"/>
    <property type="evidence" value="ECO:0007669"/>
    <property type="project" value="TreeGrafter"/>
</dbReference>
<dbReference type="InterPro" id="IPR005100">
    <property type="entry name" value="NGN-domain"/>
</dbReference>
<dbReference type="InterPro" id="IPR005824">
    <property type="entry name" value="KOW"/>
</dbReference>
<dbReference type="InterPro" id="IPR057936">
    <property type="entry name" value="KOWx_Spt5"/>
</dbReference>
<dbReference type="Pfam" id="PF23042">
    <property type="entry name" value="KOW1_SPT5"/>
    <property type="match status" value="1"/>
</dbReference>
<dbReference type="InterPro" id="IPR017071">
    <property type="entry name" value="TF_Spt5_eukaryote"/>
</dbReference>
<dbReference type="AlphaFoldDB" id="A0A267GCK1"/>
<evidence type="ECO:0000256" key="7">
    <source>
        <dbReference type="ARBA" id="ARBA00022737"/>
    </source>
</evidence>
<dbReference type="Pfam" id="PF11942">
    <property type="entry name" value="Spt5_N"/>
    <property type="match status" value="1"/>
</dbReference>
<evidence type="ECO:0000256" key="12">
    <source>
        <dbReference type="ARBA" id="ARBA00029645"/>
    </source>
</evidence>
<evidence type="ECO:0000256" key="5">
    <source>
        <dbReference type="ARBA" id="ARBA00022491"/>
    </source>
</evidence>
<proteinExistence type="inferred from homology"/>
<feature type="compositionally biased region" description="Acidic residues" evidence="13">
    <location>
        <begin position="13"/>
        <end position="39"/>
    </location>
</feature>
<dbReference type="SMART" id="SM00739">
    <property type="entry name" value="KOW"/>
    <property type="match status" value="6"/>
</dbReference>
<dbReference type="SUPFAM" id="SSF50104">
    <property type="entry name" value="Translation proteins SH3-like domain"/>
    <property type="match status" value="1"/>
</dbReference>
<dbReference type="SMART" id="SM01104">
    <property type="entry name" value="CTD"/>
    <property type="match status" value="1"/>
</dbReference>
<feature type="compositionally biased region" description="Polar residues" evidence="13">
    <location>
        <begin position="786"/>
        <end position="797"/>
    </location>
</feature>
<evidence type="ECO:0000313" key="17">
    <source>
        <dbReference type="EMBL" id="PAA82972.1"/>
    </source>
</evidence>
<dbReference type="InterPro" id="IPR041977">
    <property type="entry name" value="KOW_Spt5_4"/>
</dbReference>
<dbReference type="PANTHER" id="PTHR11125">
    <property type="entry name" value="SUPPRESSOR OF TY 5"/>
    <property type="match status" value="1"/>
</dbReference>
<dbReference type="InterPro" id="IPR041976">
    <property type="entry name" value="KOW_Spt5_3"/>
</dbReference>
<dbReference type="STRING" id="282301.A0A267GCK1"/>
<dbReference type="CDD" id="cd06082">
    <property type="entry name" value="KOW_Spt5_2"/>
    <property type="match status" value="1"/>
</dbReference>
<feature type="compositionally biased region" description="Low complexity" evidence="13">
    <location>
        <begin position="48"/>
        <end position="57"/>
    </location>
</feature>
<feature type="region of interest" description="Disordered" evidence="13">
    <location>
        <begin position="845"/>
        <end position="865"/>
    </location>
</feature>
<sequence>HLSAMPSDSESDKVEDEEVEEEDDDEIDSEELEDLEEDNQPPSKRSRQGASGSSQRKSSSDKGKRRRGDSRKQFDPRSFVVDEADVDDDDDDDEDEDGDDLGLLDESKLAAETAKEFEERLRYNNDERWNSEKDRFDPEEEEEIENYYRNRYSRGAAGAERFGQGAHMADEISQQSNLPGVKDPNLWVVRCQEGEEKQVVLSLMRKMIAYQNTDEPLQIKSVIAKDNLKGYVYIESFKLTHVKQAIEGIGALSRGRYQQQMVPIGEMTDVLRVVKDTTALRPGQWVRLKTGLFKDDLARVYEVRESMNQVDLVLLPRIDYSRKRGVLRGQDKDAGGGEQQAMNKRRFKRFPQALFDRTRIHEIGGETNREGDYTIFEGNYYDIKGFLRKTFKMNAIISEGVKPTLTELEKFQATPDTPAGLEMLNVGSGSRSDSSAHAFAPGDVVEVCEGELKDLQGRVIRIEGDEVTILPNHDDLKDPLPFPSSELRKHFNPGNHVKAIGGRFEGDTGLVIRVDNSVAIVLSDLTFNEFKVAVKDLQLCAETSTGVDQAGHYQIGDLVQIDPQTVGVIIRLEKEHFSLLTMHDKVIRVKQNALLRRRDNRHAQALDADGHPIQPKEVVKIAEGPHSGYQGEVRHIFRSWAFVYCRTHSENGGIVVARTRHLQRAGGGTSAARVGGGGGGPPKPLSQPFASPIHPMSGGGGGVGAPAMDTGGRGRGFRSASAAAAAAAAAADRGLIGQTVRVTQGHFKNHVGIVKDVIDNTVRLELHSQYKMISVDRSRITPVDGQRQNRPSASTYGRTPLHGAQTPGYGMGGGSGRTPMYGAGGQTPIHDGSRTPHYGNMTPRAEGGATPGHPGSAWDPTSGATPRHRFGPDSFDYDYEMETPSVSAGAPLTPTARGITEASPMSGSDFSPSPGFSPLTPGGLPYTPHTPGGALLHQNSSDGVEWVTPDIVVTIRASCEDESLRNLEGHVRGVSGHQASVYLPAEKRVVSVNAQHLTPRVPESGDRVKVIAGEDRHQTGQCLSVDTNEGVVKITEGPLKLLNLSLLAKMIDQVDAAS</sequence>
<feature type="domain" description="Spt5 C-terminal" evidence="16">
    <location>
        <begin position="803"/>
        <end position="949"/>
    </location>
</feature>
<dbReference type="OrthoDB" id="28901at2759"/>
<dbReference type="GO" id="GO:0032784">
    <property type="term" value="P:regulation of DNA-templated transcription elongation"/>
    <property type="evidence" value="ECO:0007669"/>
    <property type="project" value="InterPro"/>
</dbReference>
<evidence type="ECO:0000256" key="11">
    <source>
        <dbReference type="ARBA" id="ARBA00023242"/>
    </source>
</evidence>
<dbReference type="InterPro" id="IPR041973">
    <property type="entry name" value="KOW_Spt5_1"/>
</dbReference>
<keyword evidence="10" id="KW-0804">Transcription</keyword>
<feature type="region of interest" description="Disordered" evidence="13">
    <location>
        <begin position="903"/>
        <end position="922"/>
    </location>
</feature>
<dbReference type="FunFam" id="2.30.30.30:FF:000013">
    <property type="entry name" value="Transcription elongation factor SPT5"/>
    <property type="match status" value="1"/>
</dbReference>
<evidence type="ECO:0000256" key="9">
    <source>
        <dbReference type="ARBA" id="ARBA00023159"/>
    </source>
</evidence>
<keyword evidence="7" id="KW-0677">Repeat</keyword>
<dbReference type="Proteomes" id="UP000215902">
    <property type="component" value="Unassembled WGS sequence"/>
</dbReference>
<feature type="region of interest" description="Disordered" evidence="13">
    <location>
        <begin position="783"/>
        <end position="804"/>
    </location>
</feature>
<evidence type="ECO:0000256" key="2">
    <source>
        <dbReference type="ARBA" id="ARBA00006956"/>
    </source>
</evidence>
<keyword evidence="8" id="KW-0805">Transcription regulation</keyword>
<keyword evidence="5" id="KW-0678">Repressor</keyword>
<feature type="domain" description="KOW" evidence="15">
    <location>
        <begin position="438"/>
        <end position="465"/>
    </location>
</feature>
<feature type="non-terminal residue" evidence="17">
    <location>
        <position position="1"/>
    </location>
</feature>
<evidence type="ECO:0000259" key="16">
    <source>
        <dbReference type="SMART" id="SM01104"/>
    </source>
</evidence>
<organism evidence="17 18">
    <name type="scientific">Macrostomum lignano</name>
    <dbReference type="NCBI Taxonomy" id="282301"/>
    <lineage>
        <taxon>Eukaryota</taxon>
        <taxon>Metazoa</taxon>
        <taxon>Spiralia</taxon>
        <taxon>Lophotrochozoa</taxon>
        <taxon>Platyhelminthes</taxon>
        <taxon>Rhabditophora</taxon>
        <taxon>Macrostomorpha</taxon>
        <taxon>Macrostomida</taxon>
        <taxon>Macrostomidae</taxon>
        <taxon>Macrostomum</taxon>
    </lineage>
</organism>
<dbReference type="CDD" id="cd06083">
    <property type="entry name" value="KOW_Spt5_3"/>
    <property type="match status" value="1"/>
</dbReference>
<evidence type="ECO:0000259" key="14">
    <source>
        <dbReference type="SMART" id="SM00738"/>
    </source>
</evidence>
<evidence type="ECO:0000256" key="13">
    <source>
        <dbReference type="SAM" id="MobiDB-lite"/>
    </source>
</evidence>
<dbReference type="Pfam" id="PF23288">
    <property type="entry name" value="KOW6_SPT5"/>
    <property type="match status" value="1"/>
</dbReference>
<evidence type="ECO:0000256" key="1">
    <source>
        <dbReference type="ARBA" id="ARBA00004123"/>
    </source>
</evidence>
<comment type="similarity">
    <text evidence="2">Belongs to the SPT5 family.</text>
</comment>
<dbReference type="FunFam" id="3.30.70.940:FF:000005">
    <property type="entry name" value="Transcription elongation factor SPT5"/>
    <property type="match status" value="1"/>
</dbReference>